<sequence length="242" mass="26473">MTQPSARLFAATSATFSSLPRTFARQSVRPFSQTCLRRNADSIRPPRPGSPAASTTPSSSSGMSELQSILSATTTSNNSLASDTMARALNRAPSSSASQSSEDSILGSSGWNPEWGPITEPFHFHIYSHKHNTHVTVTKPNRDAIISLSTGNLGFKKSKRGGYDAAYQLVAHVMDKLHQGNWHRNIHQLEIVLRSFGQGREAAIKILLGSEGRLFRDKIVRVSDDTRIKFGGTRSQNPRRLG</sequence>
<evidence type="ECO:0000313" key="6">
    <source>
        <dbReference type="Proteomes" id="UP000756346"/>
    </source>
</evidence>
<dbReference type="EMBL" id="JAGTJQ010000008">
    <property type="protein sequence ID" value="KAH7026695.1"/>
    <property type="molecule type" value="Genomic_DNA"/>
</dbReference>
<dbReference type="InterPro" id="IPR001971">
    <property type="entry name" value="Ribosomal_uS11"/>
</dbReference>
<dbReference type="GO" id="GO:0006412">
    <property type="term" value="P:translation"/>
    <property type="evidence" value="ECO:0007669"/>
    <property type="project" value="InterPro"/>
</dbReference>
<dbReference type="Gene3D" id="3.30.420.80">
    <property type="entry name" value="Ribosomal protein S11"/>
    <property type="match status" value="1"/>
</dbReference>
<comment type="caution">
    <text evidence="5">The sequence shown here is derived from an EMBL/GenBank/DDBJ whole genome shotgun (WGS) entry which is preliminary data.</text>
</comment>
<dbReference type="PANTHER" id="PTHR11759">
    <property type="entry name" value="40S RIBOSOMAL PROTEIN S14/30S RIBOSOMAL PROTEIN S11"/>
    <property type="match status" value="1"/>
</dbReference>
<comment type="similarity">
    <text evidence="1">Belongs to the universal ribosomal protein uS11 family.</text>
</comment>
<keyword evidence="6" id="KW-1185">Reference proteome</keyword>
<dbReference type="HAMAP" id="MF_01310">
    <property type="entry name" value="Ribosomal_uS11"/>
    <property type="match status" value="1"/>
</dbReference>
<dbReference type="GO" id="GO:0003735">
    <property type="term" value="F:structural constituent of ribosome"/>
    <property type="evidence" value="ECO:0007669"/>
    <property type="project" value="InterPro"/>
</dbReference>
<keyword evidence="2" id="KW-0689">Ribosomal protein</keyword>
<evidence type="ECO:0000256" key="2">
    <source>
        <dbReference type="ARBA" id="ARBA00022980"/>
    </source>
</evidence>
<evidence type="ECO:0000256" key="3">
    <source>
        <dbReference type="ARBA" id="ARBA00023274"/>
    </source>
</evidence>
<keyword evidence="3" id="KW-0687">Ribonucleoprotein</keyword>
<dbReference type="GO" id="GO:1990904">
    <property type="term" value="C:ribonucleoprotein complex"/>
    <property type="evidence" value="ECO:0007669"/>
    <property type="project" value="UniProtKB-KW"/>
</dbReference>
<dbReference type="InterPro" id="IPR036967">
    <property type="entry name" value="Ribosomal_uS11_sf"/>
</dbReference>
<organism evidence="5 6">
    <name type="scientific">Microdochium trichocladiopsis</name>
    <dbReference type="NCBI Taxonomy" id="1682393"/>
    <lineage>
        <taxon>Eukaryota</taxon>
        <taxon>Fungi</taxon>
        <taxon>Dikarya</taxon>
        <taxon>Ascomycota</taxon>
        <taxon>Pezizomycotina</taxon>
        <taxon>Sordariomycetes</taxon>
        <taxon>Xylariomycetidae</taxon>
        <taxon>Xylariales</taxon>
        <taxon>Microdochiaceae</taxon>
        <taxon>Microdochium</taxon>
    </lineage>
</organism>
<dbReference type="SUPFAM" id="SSF53137">
    <property type="entry name" value="Translational machinery components"/>
    <property type="match status" value="1"/>
</dbReference>
<evidence type="ECO:0000256" key="1">
    <source>
        <dbReference type="ARBA" id="ARBA00006194"/>
    </source>
</evidence>
<dbReference type="GO" id="GO:0005840">
    <property type="term" value="C:ribosome"/>
    <property type="evidence" value="ECO:0007669"/>
    <property type="project" value="UniProtKB-KW"/>
</dbReference>
<dbReference type="OrthoDB" id="1654884at2759"/>
<protein>
    <recommendedName>
        <fullName evidence="7">Translational machinery component</fullName>
    </recommendedName>
</protein>
<gene>
    <name evidence="5" type="ORF">B0I36DRAFT_331160</name>
</gene>
<feature type="region of interest" description="Disordered" evidence="4">
    <location>
        <begin position="34"/>
        <end position="77"/>
    </location>
</feature>
<dbReference type="Proteomes" id="UP000756346">
    <property type="component" value="Unassembled WGS sequence"/>
</dbReference>
<evidence type="ECO:0000313" key="5">
    <source>
        <dbReference type="EMBL" id="KAH7026695.1"/>
    </source>
</evidence>
<dbReference type="RefSeq" id="XP_046009912.1">
    <property type="nucleotide sequence ID" value="XM_046154943.1"/>
</dbReference>
<proteinExistence type="inferred from homology"/>
<evidence type="ECO:0000256" key="4">
    <source>
        <dbReference type="SAM" id="MobiDB-lite"/>
    </source>
</evidence>
<evidence type="ECO:0008006" key="7">
    <source>
        <dbReference type="Google" id="ProtNLM"/>
    </source>
</evidence>
<dbReference type="Pfam" id="PF00411">
    <property type="entry name" value="Ribosomal_S11"/>
    <property type="match status" value="1"/>
</dbReference>
<feature type="compositionally biased region" description="Low complexity" evidence="4">
    <location>
        <begin position="50"/>
        <end position="62"/>
    </location>
</feature>
<reference evidence="5" key="1">
    <citation type="journal article" date="2021" name="Nat. Commun.">
        <title>Genetic determinants of endophytism in the Arabidopsis root mycobiome.</title>
        <authorList>
            <person name="Mesny F."/>
            <person name="Miyauchi S."/>
            <person name="Thiergart T."/>
            <person name="Pickel B."/>
            <person name="Atanasova L."/>
            <person name="Karlsson M."/>
            <person name="Huettel B."/>
            <person name="Barry K.W."/>
            <person name="Haridas S."/>
            <person name="Chen C."/>
            <person name="Bauer D."/>
            <person name="Andreopoulos W."/>
            <person name="Pangilinan J."/>
            <person name="LaButti K."/>
            <person name="Riley R."/>
            <person name="Lipzen A."/>
            <person name="Clum A."/>
            <person name="Drula E."/>
            <person name="Henrissat B."/>
            <person name="Kohler A."/>
            <person name="Grigoriev I.V."/>
            <person name="Martin F.M."/>
            <person name="Hacquard S."/>
        </authorList>
    </citation>
    <scope>NUCLEOTIDE SEQUENCE</scope>
    <source>
        <strain evidence="5">MPI-CAGE-CH-0230</strain>
    </source>
</reference>
<name>A0A9P9BMW7_9PEZI</name>
<accession>A0A9P9BMW7</accession>
<dbReference type="AlphaFoldDB" id="A0A9P9BMW7"/>
<dbReference type="GeneID" id="70184489"/>